<accession>A0A3S0MM73</accession>
<keyword evidence="4" id="KW-1133">Transmembrane helix</keyword>
<dbReference type="Pfam" id="PF13424">
    <property type="entry name" value="TPR_12"/>
    <property type="match status" value="1"/>
</dbReference>
<evidence type="ECO:0000259" key="5">
    <source>
        <dbReference type="PROSITE" id="PS50887"/>
    </source>
</evidence>
<dbReference type="RefSeq" id="WP_126573027.1">
    <property type="nucleotide sequence ID" value="NZ_RXZH01000001.1"/>
</dbReference>
<dbReference type="AlphaFoldDB" id="A0A3S0MM73"/>
<dbReference type="PROSITE" id="PS50887">
    <property type="entry name" value="GGDEF"/>
    <property type="match status" value="1"/>
</dbReference>
<feature type="transmembrane region" description="Helical" evidence="4">
    <location>
        <begin position="449"/>
        <end position="465"/>
    </location>
</feature>
<dbReference type="SMART" id="SM00267">
    <property type="entry name" value="GGDEF"/>
    <property type="match status" value="1"/>
</dbReference>
<feature type="domain" description="GGDEF" evidence="5">
    <location>
        <begin position="510"/>
        <end position="643"/>
    </location>
</feature>
<dbReference type="InterPro" id="IPR019734">
    <property type="entry name" value="TPR_rpt"/>
</dbReference>
<dbReference type="OrthoDB" id="6191081at2"/>
<dbReference type="InterPro" id="IPR000160">
    <property type="entry name" value="GGDEF_dom"/>
</dbReference>
<evidence type="ECO:0000313" key="7">
    <source>
        <dbReference type="Proteomes" id="UP000268973"/>
    </source>
</evidence>
<dbReference type="Gene3D" id="3.30.70.270">
    <property type="match status" value="1"/>
</dbReference>
<reference evidence="6 7" key="1">
    <citation type="submission" date="2018-12" db="EMBL/GenBank/DDBJ databases">
        <title>Vibrio sp. isolated from China Sea.</title>
        <authorList>
            <person name="Li Y."/>
        </authorList>
    </citation>
    <scope>NUCLEOTIDE SEQUENCE [LARGE SCALE GENOMIC DNA]</scope>
    <source>
        <strain evidence="6 7">BEI207</strain>
    </source>
</reference>
<dbReference type="InterPro" id="IPR043128">
    <property type="entry name" value="Rev_trsase/Diguanyl_cyclase"/>
</dbReference>
<dbReference type="SUPFAM" id="SSF55073">
    <property type="entry name" value="Nucleotide cyclase"/>
    <property type="match status" value="1"/>
</dbReference>
<dbReference type="Proteomes" id="UP000268973">
    <property type="component" value="Unassembled WGS sequence"/>
</dbReference>
<dbReference type="InterPro" id="IPR029787">
    <property type="entry name" value="Nucleotide_cyclase"/>
</dbReference>
<organism evidence="6 7">
    <name type="scientific">Vibrio aquaticus</name>
    <dbReference type="NCBI Taxonomy" id="2496559"/>
    <lineage>
        <taxon>Bacteria</taxon>
        <taxon>Pseudomonadati</taxon>
        <taxon>Pseudomonadota</taxon>
        <taxon>Gammaproteobacteria</taxon>
        <taxon>Vibrionales</taxon>
        <taxon>Vibrionaceae</taxon>
        <taxon>Vibrio</taxon>
    </lineage>
</organism>
<dbReference type="PANTHER" id="PTHR45138">
    <property type="entry name" value="REGULATORY COMPONENTS OF SENSORY TRANSDUCTION SYSTEM"/>
    <property type="match status" value="1"/>
</dbReference>
<protein>
    <recommendedName>
        <fullName evidence="1">diguanylate cyclase</fullName>
        <ecNumber evidence="1">2.7.7.65</ecNumber>
    </recommendedName>
</protein>
<evidence type="ECO:0000256" key="4">
    <source>
        <dbReference type="SAM" id="Phobius"/>
    </source>
</evidence>
<dbReference type="CDD" id="cd01949">
    <property type="entry name" value="GGDEF"/>
    <property type="match status" value="1"/>
</dbReference>
<keyword evidence="4" id="KW-0812">Transmembrane</keyword>
<dbReference type="EC" id="2.7.7.65" evidence="1"/>
<dbReference type="SMART" id="SM00028">
    <property type="entry name" value="TPR"/>
    <property type="match status" value="4"/>
</dbReference>
<keyword evidence="3" id="KW-0175">Coiled coil</keyword>
<sequence length="644" mass="74209">MSNKATTVFLFMSLSLLLVVTLEAFHFEQQTISSMHDSPVALSPQEKLERVKKNHPLLSIYDLAYQQPTQALEQLTQWQSQQLHASTTVEQIFTLWIQRAAAKNQPETIKEIDKELRALAQTHDIHWLNAKLDVEQAYRKIKQGTYAQGIQLVTDAISYAEAIRAEFLLLEAYNTAGILYNANNQLKQAQKYFMKGAELGQKYPNNEYNARFNNNLGLLYVHSEQWPRAIEYLKKAEAIYARSQFAQPESLLIILMNQSYVYNQLGEVTLSREAYEKGLQYVREDTPAYYKIVQIKSLARLQLLEGSAQQASQTAQTCINTDAIDRFPKQKGICQLEYALAMSELGHIERAHEAIVESIGTFVAIEHQRWLIKSHLILGDILEKQGEYEQALNVYKNYHAQERDQILAEIHLLKTAFEVEEIERERDLLDVQNDLKELEKGISEQRLRVLYTWLAIVAVIALWVVRRWKKEKKRSQHLHDLSYKDALTRVGNRRLYHRELEHPTLLDANLNYRVTLIDLDWFKSVNDNYGHEVGDAVLTETASRLKAKLTDKELIVRWGGEEFLLLLEANNDYQVRAQSLVDAINSKPYSLKELELNVSISLGASHPASLAALKRSQHAFQVADECLYQAKDQGRNQRVMPEEL</sequence>
<dbReference type="NCBIfam" id="TIGR00254">
    <property type="entry name" value="GGDEF"/>
    <property type="match status" value="1"/>
</dbReference>
<gene>
    <name evidence="6" type="ORF">EJ063_05705</name>
</gene>
<comment type="caution">
    <text evidence="6">The sequence shown here is derived from an EMBL/GenBank/DDBJ whole genome shotgun (WGS) entry which is preliminary data.</text>
</comment>
<dbReference type="SUPFAM" id="SSF48452">
    <property type="entry name" value="TPR-like"/>
    <property type="match status" value="2"/>
</dbReference>
<dbReference type="GO" id="GO:0052621">
    <property type="term" value="F:diguanylate cyclase activity"/>
    <property type="evidence" value="ECO:0007669"/>
    <property type="project" value="UniProtKB-EC"/>
</dbReference>
<dbReference type="PANTHER" id="PTHR45138:SF9">
    <property type="entry name" value="DIGUANYLATE CYCLASE DGCM-RELATED"/>
    <property type="match status" value="1"/>
</dbReference>
<evidence type="ECO:0000256" key="3">
    <source>
        <dbReference type="SAM" id="Coils"/>
    </source>
</evidence>
<evidence type="ECO:0000256" key="2">
    <source>
        <dbReference type="ARBA" id="ARBA00034247"/>
    </source>
</evidence>
<name>A0A3S0MM73_9VIBR</name>
<dbReference type="Pfam" id="PF13176">
    <property type="entry name" value="TPR_7"/>
    <property type="match status" value="1"/>
</dbReference>
<proteinExistence type="predicted"/>
<feature type="coiled-coil region" evidence="3">
    <location>
        <begin position="419"/>
        <end position="448"/>
    </location>
</feature>
<dbReference type="EMBL" id="RXZH01000001">
    <property type="protein sequence ID" value="RTZ18282.1"/>
    <property type="molecule type" value="Genomic_DNA"/>
</dbReference>
<dbReference type="Pfam" id="PF00990">
    <property type="entry name" value="GGDEF"/>
    <property type="match status" value="1"/>
</dbReference>
<evidence type="ECO:0000313" key="6">
    <source>
        <dbReference type="EMBL" id="RTZ18282.1"/>
    </source>
</evidence>
<comment type="catalytic activity">
    <reaction evidence="2">
        <text>2 GTP = 3',3'-c-di-GMP + 2 diphosphate</text>
        <dbReference type="Rhea" id="RHEA:24898"/>
        <dbReference type="ChEBI" id="CHEBI:33019"/>
        <dbReference type="ChEBI" id="CHEBI:37565"/>
        <dbReference type="ChEBI" id="CHEBI:58805"/>
        <dbReference type="EC" id="2.7.7.65"/>
    </reaction>
</comment>
<dbReference type="Gene3D" id="1.25.40.10">
    <property type="entry name" value="Tetratricopeptide repeat domain"/>
    <property type="match status" value="2"/>
</dbReference>
<dbReference type="InterPro" id="IPR011990">
    <property type="entry name" value="TPR-like_helical_dom_sf"/>
</dbReference>
<dbReference type="InterPro" id="IPR050469">
    <property type="entry name" value="Diguanylate_Cyclase"/>
</dbReference>
<keyword evidence="7" id="KW-1185">Reference proteome</keyword>
<evidence type="ECO:0000256" key="1">
    <source>
        <dbReference type="ARBA" id="ARBA00012528"/>
    </source>
</evidence>
<keyword evidence="4" id="KW-0472">Membrane</keyword>